<comment type="caution">
    <text evidence="1">The sequence shown here is derived from an EMBL/GenBank/DDBJ whole genome shotgun (WGS) entry which is preliminary data.</text>
</comment>
<dbReference type="AlphaFoldDB" id="A0A1A3N6T7"/>
<proteinExistence type="predicted"/>
<keyword evidence="2" id="KW-1185">Reference proteome</keyword>
<accession>A0A1A3N6T7</accession>
<gene>
    <name evidence="1" type="ORF">A5636_24650</name>
</gene>
<reference evidence="1 2" key="1">
    <citation type="submission" date="2016-06" db="EMBL/GenBank/DDBJ databases">
        <authorList>
            <person name="Kjaerup R.B."/>
            <person name="Dalgaard T.S."/>
            <person name="Juul-Madsen H.R."/>
        </authorList>
    </citation>
    <scope>NUCLEOTIDE SEQUENCE [LARGE SCALE GENOMIC DNA]</scope>
    <source>
        <strain evidence="1 2">1245139.5</strain>
    </source>
</reference>
<sequence>MAATGLEVTLHQGRERAEVSRFTRTLDEIVRSLREIDEVYIANETRATWVLASLRHRRGNLIVRLEARNVQAKRDLSDMLVPVQALVDGAHVLQSVPAVPRLFTPATVNRLAGLSVPRDGVQSVSLATYNGERGEKVDLDESVKDNAAAAVKPFEISWGTVTGRVFGVKELRAGRVKLTIRDELTRAAIDGEAPASLADVAGDVWRRRVTLGGKIKRNARGQAIRMDVERIGTDPARLHRHVRLYRPARQERSRA</sequence>
<name>A0A1A3N6T7_MYCAS</name>
<evidence type="ECO:0000313" key="1">
    <source>
        <dbReference type="EMBL" id="OBK16769.1"/>
    </source>
</evidence>
<dbReference type="EMBL" id="LZLQ01000059">
    <property type="protein sequence ID" value="OBK16769.1"/>
    <property type="molecule type" value="Genomic_DNA"/>
</dbReference>
<dbReference type="Proteomes" id="UP000093629">
    <property type="component" value="Unassembled WGS sequence"/>
</dbReference>
<dbReference type="RefSeq" id="WP_065158356.1">
    <property type="nucleotide sequence ID" value="NZ_LZLQ01000059.1"/>
</dbReference>
<evidence type="ECO:0000313" key="2">
    <source>
        <dbReference type="Proteomes" id="UP000093629"/>
    </source>
</evidence>
<organism evidence="1 2">
    <name type="scientific">Mycobacterium asiaticum</name>
    <dbReference type="NCBI Taxonomy" id="1790"/>
    <lineage>
        <taxon>Bacteria</taxon>
        <taxon>Bacillati</taxon>
        <taxon>Actinomycetota</taxon>
        <taxon>Actinomycetes</taxon>
        <taxon>Mycobacteriales</taxon>
        <taxon>Mycobacteriaceae</taxon>
        <taxon>Mycobacterium</taxon>
    </lineage>
</organism>
<protein>
    <submittedName>
        <fullName evidence="1">Uncharacterized protein</fullName>
    </submittedName>
</protein>
<dbReference type="OrthoDB" id="4772601at2"/>